<dbReference type="Proteomes" id="UP000234275">
    <property type="component" value="Unassembled WGS sequence"/>
</dbReference>
<accession>A0A2I2G8S8</accession>
<dbReference type="EMBL" id="MSFO01000004">
    <property type="protein sequence ID" value="PLB49290.1"/>
    <property type="molecule type" value="Genomic_DNA"/>
</dbReference>
<protein>
    <submittedName>
        <fullName evidence="1">Uncharacterized protein</fullName>
    </submittedName>
</protein>
<dbReference type="VEuPathDB" id="FungiDB:P170DRAFT_179469"/>
<keyword evidence="2" id="KW-1185">Reference proteome</keyword>
<dbReference type="GeneID" id="36550355"/>
<dbReference type="RefSeq" id="XP_024704592.1">
    <property type="nucleotide sequence ID" value="XM_024842657.1"/>
</dbReference>
<proteinExistence type="predicted"/>
<sequence length="152" mass="16929">MVIPIPNALIIRGKNSSHFYDSLTCKDLVHNTYKHVSILRVRGGNNLRSKRRGFRAYRLLHDGLAPSPQRAAAVLRGVPGISFVEAATLMRHDTVDAVDWRSQRRTEERVYPPPRGIAGRVHATLFEVLSLQRTIVTGCIPPCLVDVSAVSH</sequence>
<name>A0A2I2G8S8_9EURO</name>
<organism evidence="1 2">
    <name type="scientific">Aspergillus steynii IBT 23096</name>
    <dbReference type="NCBI Taxonomy" id="1392250"/>
    <lineage>
        <taxon>Eukaryota</taxon>
        <taxon>Fungi</taxon>
        <taxon>Dikarya</taxon>
        <taxon>Ascomycota</taxon>
        <taxon>Pezizomycotina</taxon>
        <taxon>Eurotiomycetes</taxon>
        <taxon>Eurotiomycetidae</taxon>
        <taxon>Eurotiales</taxon>
        <taxon>Aspergillaceae</taxon>
        <taxon>Aspergillus</taxon>
        <taxon>Aspergillus subgen. Circumdati</taxon>
    </lineage>
</organism>
<evidence type="ECO:0000313" key="2">
    <source>
        <dbReference type="Proteomes" id="UP000234275"/>
    </source>
</evidence>
<evidence type="ECO:0000313" key="1">
    <source>
        <dbReference type="EMBL" id="PLB49290.1"/>
    </source>
</evidence>
<dbReference type="AlphaFoldDB" id="A0A2I2G8S8"/>
<comment type="caution">
    <text evidence="1">The sequence shown here is derived from an EMBL/GenBank/DDBJ whole genome shotgun (WGS) entry which is preliminary data.</text>
</comment>
<gene>
    <name evidence="1" type="ORF">P170DRAFT_179469</name>
</gene>
<reference evidence="1 2" key="1">
    <citation type="submission" date="2016-12" db="EMBL/GenBank/DDBJ databases">
        <title>The genomes of Aspergillus section Nigri reveals drivers in fungal speciation.</title>
        <authorList>
            <consortium name="DOE Joint Genome Institute"/>
            <person name="Vesth T.C."/>
            <person name="Nybo J."/>
            <person name="Theobald S."/>
            <person name="Brandl J."/>
            <person name="Frisvad J.C."/>
            <person name="Nielsen K.F."/>
            <person name="Lyhne E.K."/>
            <person name="Kogle M.E."/>
            <person name="Kuo A."/>
            <person name="Riley R."/>
            <person name="Clum A."/>
            <person name="Nolan M."/>
            <person name="Lipzen A."/>
            <person name="Salamov A."/>
            <person name="Henrissat B."/>
            <person name="Wiebenga A."/>
            <person name="De Vries R.P."/>
            <person name="Grigoriev I.V."/>
            <person name="Mortensen U.H."/>
            <person name="Andersen M.R."/>
            <person name="Baker S.E."/>
        </authorList>
    </citation>
    <scope>NUCLEOTIDE SEQUENCE [LARGE SCALE GENOMIC DNA]</scope>
    <source>
        <strain evidence="1 2">IBT 23096</strain>
    </source>
</reference>